<name>A0ABT9E4E6_9PROT</name>
<dbReference type="RefSeq" id="WP_305105905.1">
    <property type="nucleotide sequence ID" value="NZ_JAUTWS010000023.1"/>
</dbReference>
<gene>
    <name evidence="1" type="ORF">Q7A36_22030</name>
</gene>
<accession>A0ABT9E4E6</accession>
<keyword evidence="2" id="KW-1185">Reference proteome</keyword>
<dbReference type="EMBL" id="JAUTWS010000023">
    <property type="protein sequence ID" value="MDO9711047.1"/>
    <property type="molecule type" value="Genomic_DNA"/>
</dbReference>
<proteinExistence type="predicted"/>
<evidence type="ECO:0000313" key="1">
    <source>
        <dbReference type="EMBL" id="MDO9711047.1"/>
    </source>
</evidence>
<organism evidence="1 2">
    <name type="scientific">Paracraurococcus lichenis</name>
    <dbReference type="NCBI Taxonomy" id="3064888"/>
    <lineage>
        <taxon>Bacteria</taxon>
        <taxon>Pseudomonadati</taxon>
        <taxon>Pseudomonadota</taxon>
        <taxon>Alphaproteobacteria</taxon>
        <taxon>Acetobacterales</taxon>
        <taxon>Roseomonadaceae</taxon>
        <taxon>Paracraurococcus</taxon>
    </lineage>
</organism>
<protein>
    <submittedName>
        <fullName evidence="1">Uncharacterized protein</fullName>
    </submittedName>
</protein>
<evidence type="ECO:0000313" key="2">
    <source>
        <dbReference type="Proteomes" id="UP001243009"/>
    </source>
</evidence>
<dbReference type="Proteomes" id="UP001243009">
    <property type="component" value="Unassembled WGS sequence"/>
</dbReference>
<sequence length="193" mass="20587">MSVIEDIAASVQDLTETLRLAAADPADQIRLLINLAQYGLTANQTQGPIVSASPTAKAKHTAITATSALCRRAALASLATAVSLYTPVSSSEAQDMLHRLLPLYDREIQIAGDLGDDTAYSALRDLRTAVSNDLQSRAINLPEVIAITRAAPLPSLVIAYSLYEDADRAEELAQRVDTPHPLMMPTTFSALSS</sequence>
<reference evidence="1 2" key="1">
    <citation type="submission" date="2023-08" db="EMBL/GenBank/DDBJ databases">
        <title>The draft genome sequence of Paracraurococcus sp. LOR1-02.</title>
        <authorList>
            <person name="Kingkaew E."/>
            <person name="Tanasupawat S."/>
        </authorList>
    </citation>
    <scope>NUCLEOTIDE SEQUENCE [LARGE SCALE GENOMIC DNA]</scope>
    <source>
        <strain evidence="1 2">LOR1-02</strain>
    </source>
</reference>
<comment type="caution">
    <text evidence="1">The sequence shown here is derived from an EMBL/GenBank/DDBJ whole genome shotgun (WGS) entry which is preliminary data.</text>
</comment>